<dbReference type="Pfam" id="PF16550">
    <property type="entry name" value="RPN13_C"/>
    <property type="match status" value="1"/>
</dbReference>
<evidence type="ECO:0000256" key="3">
    <source>
        <dbReference type="ARBA" id="ARBA00022490"/>
    </source>
</evidence>
<dbReference type="GO" id="GO:0008541">
    <property type="term" value="C:proteasome regulatory particle, lid subcomplex"/>
    <property type="evidence" value="ECO:0007669"/>
    <property type="project" value="TreeGrafter"/>
</dbReference>
<dbReference type="InterPro" id="IPR044867">
    <property type="entry name" value="DEUBAD_dom"/>
</dbReference>
<dbReference type="EMBL" id="QEAQ01000085">
    <property type="protein sequence ID" value="TPX56118.1"/>
    <property type="molecule type" value="Genomic_DNA"/>
</dbReference>
<dbReference type="Gene3D" id="1.10.2020.20">
    <property type="match status" value="1"/>
</dbReference>
<sequence>MHLIIKTASLKKRRGRSHQTGKRKKTNRYDWGATRLLSKPRNIFQFVLAASPDIFTITKKQPATMATATIPGSMFGNAGQQQGNQPLVQFRAGKCTRSGTTVTPDTRKGLLYMNQGEDSLMHFYWKDRRTGAIEDDLIIFQDEADFEKVTQSNGRVFVLKFKSSSQKLFFWMQEPKADKDEELVAKVNSLINNPPSTGDADMDNDLMQVLTQGRREDSPASPGGTPSQLEQIRRILANISVSDREAEPANDVANFITPEIVGPILNNAEISTALFPNLPQKTNRTPEEIQTIMNSPAFRESAQSLGVALRSGQLTDLIQQLAPGGNMETLQTFLQSVRDRINQNQNSDSMETD</sequence>
<dbReference type="InterPro" id="IPR038108">
    <property type="entry name" value="RPN13_DEUBAD_sf"/>
</dbReference>
<dbReference type="PANTHER" id="PTHR12225:SF0">
    <property type="entry name" value="PROTEASOMAL UBIQUITIN RECEPTOR ADRM1"/>
    <property type="match status" value="1"/>
</dbReference>
<dbReference type="GO" id="GO:0061133">
    <property type="term" value="F:endopeptidase activator activity"/>
    <property type="evidence" value="ECO:0007669"/>
    <property type="project" value="TreeGrafter"/>
</dbReference>
<evidence type="ECO:0000256" key="2">
    <source>
        <dbReference type="ARBA" id="ARBA00004496"/>
    </source>
</evidence>
<dbReference type="Proteomes" id="UP000318582">
    <property type="component" value="Unassembled WGS sequence"/>
</dbReference>
<dbReference type="STRING" id="109895.A0A507DYT2"/>
<keyword evidence="3" id="KW-0963">Cytoplasm</keyword>
<evidence type="ECO:0000256" key="5">
    <source>
        <dbReference type="ARBA" id="ARBA00023242"/>
    </source>
</evidence>
<evidence type="ECO:0000259" key="7">
    <source>
        <dbReference type="PROSITE" id="PS51916"/>
    </source>
</evidence>
<dbReference type="PROSITE" id="PS51916">
    <property type="entry name" value="DEUBAD"/>
    <property type="match status" value="1"/>
</dbReference>
<keyword evidence="10" id="KW-1185">Reference proteome</keyword>
<dbReference type="InterPro" id="IPR044868">
    <property type="entry name" value="Rpn13/ADRM1_Pru"/>
</dbReference>
<dbReference type="CDD" id="cd13314">
    <property type="entry name" value="PH_Rpn13"/>
    <property type="match status" value="1"/>
</dbReference>
<feature type="domain" description="Pru" evidence="8">
    <location>
        <begin position="82"/>
        <end position="194"/>
    </location>
</feature>
<feature type="compositionally biased region" description="Basic residues" evidence="6">
    <location>
        <begin position="9"/>
        <end position="26"/>
    </location>
</feature>
<dbReference type="GO" id="GO:0005634">
    <property type="term" value="C:nucleus"/>
    <property type="evidence" value="ECO:0007669"/>
    <property type="project" value="UniProtKB-SubCell"/>
</dbReference>
<dbReference type="FunFam" id="2.30.29.70:FF:000001">
    <property type="entry name" value="Proteasomal ubiquitin receptor ADRM1"/>
    <property type="match status" value="1"/>
</dbReference>
<dbReference type="GO" id="GO:0070628">
    <property type="term" value="F:proteasome binding"/>
    <property type="evidence" value="ECO:0007669"/>
    <property type="project" value="TreeGrafter"/>
</dbReference>
<comment type="caution">
    <text evidence="9">The sequence shown here is derived from an EMBL/GenBank/DDBJ whole genome shotgun (WGS) entry which is preliminary data.</text>
</comment>
<dbReference type="PROSITE" id="PS51917">
    <property type="entry name" value="PRU"/>
    <property type="match status" value="1"/>
</dbReference>
<protein>
    <submittedName>
        <fullName evidence="9">Uncharacterized protein</fullName>
    </submittedName>
</protein>
<evidence type="ECO:0000256" key="4">
    <source>
        <dbReference type="ARBA" id="ARBA00022942"/>
    </source>
</evidence>
<evidence type="ECO:0000259" key="8">
    <source>
        <dbReference type="PROSITE" id="PS51917"/>
    </source>
</evidence>
<keyword evidence="4" id="KW-0647">Proteasome</keyword>
<dbReference type="PANTHER" id="PTHR12225">
    <property type="entry name" value="ADHESION REGULATING MOLECULE 1 110 KDA CELL MEMBRANE GLYCOPROTEIN"/>
    <property type="match status" value="1"/>
</dbReference>
<keyword evidence="5" id="KW-0539">Nucleus</keyword>
<dbReference type="InterPro" id="IPR006773">
    <property type="entry name" value="Rpn13/ADRM1"/>
</dbReference>
<evidence type="ECO:0000313" key="9">
    <source>
        <dbReference type="EMBL" id="TPX56118.1"/>
    </source>
</evidence>
<accession>A0A507DYT2</accession>
<dbReference type="InterPro" id="IPR032368">
    <property type="entry name" value="RPN13_DEUBAD"/>
</dbReference>
<proteinExistence type="predicted"/>
<organism evidence="9 10">
    <name type="scientific">Powellomyces hirtus</name>
    <dbReference type="NCBI Taxonomy" id="109895"/>
    <lineage>
        <taxon>Eukaryota</taxon>
        <taxon>Fungi</taxon>
        <taxon>Fungi incertae sedis</taxon>
        <taxon>Chytridiomycota</taxon>
        <taxon>Chytridiomycota incertae sedis</taxon>
        <taxon>Chytridiomycetes</taxon>
        <taxon>Spizellomycetales</taxon>
        <taxon>Powellomycetaceae</taxon>
        <taxon>Powellomyces</taxon>
    </lineage>
</organism>
<evidence type="ECO:0000256" key="6">
    <source>
        <dbReference type="SAM" id="MobiDB-lite"/>
    </source>
</evidence>
<reference evidence="9 10" key="1">
    <citation type="journal article" date="2019" name="Sci. Rep.">
        <title>Comparative genomics of chytrid fungi reveal insights into the obligate biotrophic and pathogenic lifestyle of Synchytrium endobioticum.</title>
        <authorList>
            <person name="van de Vossenberg B.T.L.H."/>
            <person name="Warris S."/>
            <person name="Nguyen H.D.T."/>
            <person name="van Gent-Pelzer M.P.E."/>
            <person name="Joly D.L."/>
            <person name="van de Geest H.C."/>
            <person name="Bonants P.J.M."/>
            <person name="Smith D.S."/>
            <person name="Levesque C.A."/>
            <person name="van der Lee T.A.J."/>
        </authorList>
    </citation>
    <scope>NUCLEOTIDE SEQUENCE [LARGE SCALE GENOMIC DNA]</scope>
    <source>
        <strain evidence="9 10">CBS 809.83</strain>
    </source>
</reference>
<feature type="region of interest" description="Disordered" evidence="6">
    <location>
        <begin position="1"/>
        <end position="27"/>
    </location>
</feature>
<dbReference type="GO" id="GO:0005737">
    <property type="term" value="C:cytoplasm"/>
    <property type="evidence" value="ECO:0007669"/>
    <property type="project" value="UniProtKB-SubCell"/>
</dbReference>
<comment type="subcellular location">
    <subcellularLocation>
        <location evidence="2">Cytoplasm</location>
    </subcellularLocation>
    <subcellularLocation>
        <location evidence="1">Nucleus</location>
    </subcellularLocation>
</comment>
<gene>
    <name evidence="9" type="ORF">PhCBS80983_g04774</name>
</gene>
<feature type="domain" description="DEUBAD" evidence="7">
    <location>
        <begin position="243"/>
        <end position="347"/>
    </location>
</feature>
<dbReference type="Gene3D" id="2.30.29.70">
    <property type="entry name" value="Proteasomal ubiquitin receptor Rpn13/ADRM1"/>
    <property type="match status" value="1"/>
</dbReference>
<dbReference type="AlphaFoldDB" id="A0A507DYT2"/>
<name>A0A507DYT2_9FUNG</name>
<evidence type="ECO:0000256" key="1">
    <source>
        <dbReference type="ARBA" id="ARBA00004123"/>
    </source>
</evidence>
<evidence type="ECO:0000313" key="10">
    <source>
        <dbReference type="Proteomes" id="UP000318582"/>
    </source>
</evidence>
<dbReference type="InterPro" id="IPR038633">
    <property type="entry name" value="Rpn13/ADRM1_Pru_sf"/>
</dbReference>
<dbReference type="Pfam" id="PF04683">
    <property type="entry name" value="Rpn13_ADRM1_Pru"/>
    <property type="match status" value="1"/>
</dbReference>